<dbReference type="GO" id="GO:0016301">
    <property type="term" value="F:kinase activity"/>
    <property type="evidence" value="ECO:0007669"/>
    <property type="project" value="UniProtKB-KW"/>
</dbReference>
<comment type="similarity">
    <text evidence="1">Belongs to the carbohydrate kinase PfkB family.</text>
</comment>
<keyword evidence="3" id="KW-0547">Nucleotide-binding</keyword>
<dbReference type="CDD" id="cd01164">
    <property type="entry name" value="FruK_PfkB_like"/>
    <property type="match status" value="1"/>
</dbReference>
<feature type="transmembrane region" description="Helical" evidence="7">
    <location>
        <begin position="607"/>
        <end position="626"/>
    </location>
</feature>
<feature type="transmembrane region" description="Helical" evidence="7">
    <location>
        <begin position="551"/>
        <end position="570"/>
    </location>
</feature>
<dbReference type="PROSITE" id="PS00583">
    <property type="entry name" value="PFKB_KINASES_1"/>
    <property type="match status" value="1"/>
</dbReference>
<keyword evidence="4 10" id="KW-0418">Kinase</keyword>
<accession>A0ABQ8UNA9</accession>
<feature type="domain" description="EamA" evidence="9">
    <location>
        <begin position="488"/>
        <end position="624"/>
    </location>
</feature>
<feature type="transmembrane region" description="Helical" evidence="7">
    <location>
        <begin position="514"/>
        <end position="539"/>
    </location>
</feature>
<evidence type="ECO:0000256" key="2">
    <source>
        <dbReference type="ARBA" id="ARBA00022679"/>
    </source>
</evidence>
<feature type="domain" description="EamA" evidence="9">
    <location>
        <begin position="330"/>
        <end position="463"/>
    </location>
</feature>
<feature type="transmembrane region" description="Helical" evidence="7">
    <location>
        <begin position="415"/>
        <end position="439"/>
    </location>
</feature>
<dbReference type="InterPro" id="IPR000620">
    <property type="entry name" value="EamA_dom"/>
</dbReference>
<feature type="transmembrane region" description="Helical" evidence="7">
    <location>
        <begin position="582"/>
        <end position="601"/>
    </location>
</feature>
<keyword evidence="7" id="KW-1133">Transmembrane helix</keyword>
<dbReference type="PROSITE" id="PS00584">
    <property type="entry name" value="PFKB_KINASES_2"/>
    <property type="match status" value="1"/>
</dbReference>
<comment type="caution">
    <text evidence="10">The sequence shown here is derived from an EMBL/GenBank/DDBJ whole genome shotgun (WGS) entry which is preliminary data.</text>
</comment>
<dbReference type="InterPro" id="IPR029056">
    <property type="entry name" value="Ribokinase-like"/>
</dbReference>
<dbReference type="Pfam" id="PF00892">
    <property type="entry name" value="EamA"/>
    <property type="match status" value="2"/>
</dbReference>
<dbReference type="InterPro" id="IPR011611">
    <property type="entry name" value="PfkB_dom"/>
</dbReference>
<dbReference type="InterPro" id="IPR002173">
    <property type="entry name" value="Carboh/pur_kinase_PfkB_CS"/>
</dbReference>
<evidence type="ECO:0000256" key="4">
    <source>
        <dbReference type="ARBA" id="ARBA00022777"/>
    </source>
</evidence>
<feature type="region of interest" description="Disordered" evidence="6">
    <location>
        <begin position="767"/>
        <end position="797"/>
    </location>
</feature>
<evidence type="ECO:0000313" key="10">
    <source>
        <dbReference type="EMBL" id="KAJ4460664.1"/>
    </source>
</evidence>
<evidence type="ECO:0000256" key="6">
    <source>
        <dbReference type="SAM" id="MobiDB-lite"/>
    </source>
</evidence>
<name>A0ABQ8UNA9_9EUKA</name>
<dbReference type="EMBL" id="JAPMOS010000011">
    <property type="protein sequence ID" value="KAJ4460664.1"/>
    <property type="molecule type" value="Genomic_DNA"/>
</dbReference>
<feature type="transmembrane region" description="Helical" evidence="7">
    <location>
        <begin position="446"/>
        <end position="470"/>
    </location>
</feature>
<protein>
    <submittedName>
        <fullName evidence="10">Fructose-1-phosphate kinase</fullName>
    </submittedName>
</protein>
<dbReference type="SUPFAM" id="SSF53613">
    <property type="entry name" value="Ribokinase-like"/>
    <property type="match status" value="1"/>
</dbReference>
<keyword evidence="11" id="KW-1185">Reference proteome</keyword>
<evidence type="ECO:0000313" key="11">
    <source>
        <dbReference type="Proteomes" id="UP001141327"/>
    </source>
</evidence>
<keyword evidence="5" id="KW-0067">ATP-binding</keyword>
<evidence type="ECO:0000256" key="5">
    <source>
        <dbReference type="ARBA" id="ARBA00022840"/>
    </source>
</evidence>
<feature type="transmembrane region" description="Helical" evidence="7">
    <location>
        <begin position="482"/>
        <end position="502"/>
    </location>
</feature>
<gene>
    <name evidence="10" type="ORF">PAPYR_2882</name>
</gene>
<dbReference type="Gene3D" id="3.40.1190.20">
    <property type="match status" value="1"/>
</dbReference>
<feature type="transmembrane region" description="Helical" evidence="7">
    <location>
        <begin position="356"/>
        <end position="377"/>
    </location>
</feature>
<evidence type="ECO:0000256" key="3">
    <source>
        <dbReference type="ARBA" id="ARBA00022741"/>
    </source>
</evidence>
<dbReference type="Proteomes" id="UP001141327">
    <property type="component" value="Unassembled WGS sequence"/>
</dbReference>
<organism evidence="10 11">
    <name type="scientific">Paratrimastix pyriformis</name>
    <dbReference type="NCBI Taxonomy" id="342808"/>
    <lineage>
        <taxon>Eukaryota</taxon>
        <taxon>Metamonada</taxon>
        <taxon>Preaxostyla</taxon>
        <taxon>Paratrimastigidae</taxon>
        <taxon>Paratrimastix</taxon>
    </lineage>
</organism>
<feature type="transmembrane region" description="Helical" evidence="7">
    <location>
        <begin position="325"/>
        <end position="344"/>
    </location>
</feature>
<evidence type="ECO:0000259" key="8">
    <source>
        <dbReference type="Pfam" id="PF00294"/>
    </source>
</evidence>
<dbReference type="InterPro" id="IPR037185">
    <property type="entry name" value="EmrE-like"/>
</dbReference>
<feature type="transmembrane region" description="Helical" evidence="7">
    <location>
        <begin position="389"/>
        <end position="409"/>
    </location>
</feature>
<reference evidence="10" key="1">
    <citation type="journal article" date="2022" name="bioRxiv">
        <title>Genomics of Preaxostyla Flagellates Illuminates Evolutionary Transitions and the Path Towards Mitochondrial Loss.</title>
        <authorList>
            <person name="Novak L.V.F."/>
            <person name="Treitli S.C."/>
            <person name="Pyrih J."/>
            <person name="Halakuc P."/>
            <person name="Pipaliya S.V."/>
            <person name="Vacek V."/>
            <person name="Brzon O."/>
            <person name="Soukal P."/>
            <person name="Eme L."/>
            <person name="Dacks J.B."/>
            <person name="Karnkowska A."/>
            <person name="Elias M."/>
            <person name="Hampl V."/>
        </authorList>
    </citation>
    <scope>NUCLEOTIDE SEQUENCE</scope>
    <source>
        <strain evidence="10">RCP-MX</strain>
    </source>
</reference>
<sequence length="797" mass="85103">MLKKVTCVEIESCLDRTLEVSNFEVGKISKAKILSESPAGKAVNVAHVLGQLGVPTKLYGFVGEDTIQLFKSHLSTVVECCLEVLPQRTRVNTTLIDKERHTETHIREQGYPVTLEVFRAHLERILATSQSGQWVVFSGSLPPGLPPEALGEAVRMCKQKGMLVAVDASGDALKAAVAETPDLIKPNKEELCTLVGKDLVNTLGIAEAASRIPYYNPGMRVLASDGPKGCYYITSHGRIHAKLDPETPVQLISTVGSGDALLAGFLCGLYEGWNVSQSLRYAVRVATATLPCVTPGEMDLNILYMDPLNSLSLAGGKMKDSVQQAVAHAVVLASQLIWSGYSVLAKNALVTFDSIIFAFFRLAGAMCILMATSFFLNKKNGTQWLPRKGDWATVWIYAFTGGFFNQLSYVLALRFLPASVVSMFGPLNPVCAMGFALILKKEKFSYLRLAAVILALFGAGIMLSIDQVILNSLDPTVVTEPMAWSTIFGYVCALCNVLNGGLLRSTQKAAMERLPLTMANAWMSLLGGLMMFGVSLFFWGNFTPLTIAPMAWVALAYAIVLASVVAYMLGSYSSRILTPTAYSLWGALAPFLTCTLAVIFLGESLTVRHWIGGFIVVLSLLLVIYARHVEKKGRAPETRVIDPLVGANAAPTPPPQSPVPVEGTELADLVAPTPTPAGAPVSPPVLPSVTLPEPPRARLTAPGAEETVVVSMVPHHGGVGGGGYQQTAAAEPPAASVAPSEQTPIVMVANPPAGMQQHPMAMMMPDDRAPASAPVAPQEMGDGENEGDRVPLRAAAH</sequence>
<feature type="domain" description="Carbohydrate kinase PfkB" evidence="8">
    <location>
        <begin position="14"/>
        <end position="290"/>
    </location>
</feature>
<keyword evidence="7" id="KW-0812">Transmembrane</keyword>
<dbReference type="PANTHER" id="PTHR46566:SF2">
    <property type="entry name" value="ATP-DEPENDENT 6-PHOSPHOFRUCTOKINASE ISOZYME 2"/>
    <property type="match status" value="1"/>
</dbReference>
<dbReference type="SUPFAM" id="SSF103481">
    <property type="entry name" value="Multidrug resistance efflux transporter EmrE"/>
    <property type="match status" value="2"/>
</dbReference>
<evidence type="ECO:0000256" key="1">
    <source>
        <dbReference type="ARBA" id="ARBA00010688"/>
    </source>
</evidence>
<evidence type="ECO:0000256" key="7">
    <source>
        <dbReference type="SAM" id="Phobius"/>
    </source>
</evidence>
<proteinExistence type="inferred from homology"/>
<keyword evidence="2" id="KW-0808">Transferase</keyword>
<evidence type="ECO:0000259" key="9">
    <source>
        <dbReference type="Pfam" id="PF00892"/>
    </source>
</evidence>
<dbReference type="PANTHER" id="PTHR46566">
    <property type="entry name" value="1-PHOSPHOFRUCTOKINASE-RELATED"/>
    <property type="match status" value="1"/>
</dbReference>
<dbReference type="Pfam" id="PF00294">
    <property type="entry name" value="PfkB"/>
    <property type="match status" value="1"/>
</dbReference>
<dbReference type="InterPro" id="IPR017583">
    <property type="entry name" value="Tagatose/fructose_Pkinase"/>
</dbReference>
<keyword evidence="7" id="KW-0472">Membrane</keyword>